<dbReference type="Pfam" id="PF00266">
    <property type="entry name" value="Aminotran_5"/>
    <property type="match status" value="1"/>
</dbReference>
<dbReference type="Proteomes" id="UP001589844">
    <property type="component" value="Unassembled WGS sequence"/>
</dbReference>
<accession>A0ABV6IG57</accession>
<keyword evidence="2" id="KW-0663">Pyridoxal phosphate</keyword>
<dbReference type="InterPro" id="IPR015424">
    <property type="entry name" value="PyrdxlP-dep_Trfase"/>
</dbReference>
<dbReference type="PANTHER" id="PTHR21152:SF40">
    <property type="entry name" value="ALANINE--GLYOXYLATE AMINOTRANSFERASE"/>
    <property type="match status" value="1"/>
</dbReference>
<keyword evidence="4" id="KW-0032">Aminotransferase</keyword>
<sequence length="564" mass="62518">MMATPIPKIHVKIADQAHEFEQIHRLNYRTFVEEIPQHAVNTERRLVDKFHDENTYFIALVENNLVGMLTTRATRPFSLDSKVEKLDQYLPVAAPGEIQKICEIRLLAIEPDYRHTRVLAKLFQFALATSLQQKFTLAVVSATLLQEKLYANMGFTAFANLVGKPGAMYQPMYLVLASALRMQQRLQGRRGLKDVVDERPIESCSESCSENQSESQSDSQRVISFLPGPVEIHPTVQMVFAKAPVSHRAEAFLSLLSDTKARLCQLIGSREVEIFLGSGTLANDVVAAQLKRLNSRGLILVNGEFGERLCDHAQRFDLDFHTFHAAFGESFYLPALRQVLMQNRPQWLWMTHCETSSGILNPLAEIQALCHSLDIKLCVDCTSSVACVPVDVSGAYLATTVSGKAIGAYPGLAIVAYSHEVQPDRHIPRYLDLGVYRANAGIPYTHSSNLVSALRQALLQISSSRFDKIAHASIRLRASLQVAGIRILNPAAESSPAVLTLQLPDNIASGACGDAMAERGFLLSYRSGYLIKNNLLQICLMGHTDQTQLDALSRDLISYLSSTH</sequence>
<reference evidence="4 5" key="1">
    <citation type="submission" date="2024-09" db="EMBL/GenBank/DDBJ databases">
        <authorList>
            <person name="Sun Q."/>
            <person name="Mori K."/>
        </authorList>
    </citation>
    <scope>NUCLEOTIDE SEQUENCE [LARGE SCALE GENOMIC DNA]</scope>
    <source>
        <strain evidence="4 5">CCM 8677</strain>
    </source>
</reference>
<dbReference type="RefSeq" id="WP_390211886.1">
    <property type="nucleotide sequence ID" value="NZ_JBHLXJ010000009.1"/>
</dbReference>
<feature type="domain" description="N-acetyltransferase" evidence="3">
    <location>
        <begin position="9"/>
        <end position="187"/>
    </location>
</feature>
<evidence type="ECO:0000313" key="4">
    <source>
        <dbReference type="EMBL" id="MFC0350021.1"/>
    </source>
</evidence>
<protein>
    <submittedName>
        <fullName evidence="4">Aminotransferase class V-fold PLP-dependent enzyme</fullName>
    </submittedName>
</protein>
<dbReference type="Gene3D" id="3.90.1150.10">
    <property type="entry name" value="Aspartate Aminotransferase, domain 1"/>
    <property type="match status" value="1"/>
</dbReference>
<dbReference type="InterPro" id="IPR000182">
    <property type="entry name" value="GNAT_dom"/>
</dbReference>
<keyword evidence="5" id="KW-1185">Reference proteome</keyword>
<dbReference type="Pfam" id="PF21926">
    <property type="entry name" value="FeeM"/>
    <property type="match status" value="1"/>
</dbReference>
<dbReference type="InterPro" id="IPR015421">
    <property type="entry name" value="PyrdxlP-dep_Trfase_major"/>
</dbReference>
<dbReference type="SUPFAM" id="SSF55729">
    <property type="entry name" value="Acyl-CoA N-acyltransferases (Nat)"/>
    <property type="match status" value="1"/>
</dbReference>
<comment type="caution">
    <text evidence="4">The sequence shown here is derived from an EMBL/GenBank/DDBJ whole genome shotgun (WGS) entry which is preliminary data.</text>
</comment>
<organism evidence="4 5">
    <name type="scientific">Undibacterium danionis</name>
    <dbReference type="NCBI Taxonomy" id="1812100"/>
    <lineage>
        <taxon>Bacteria</taxon>
        <taxon>Pseudomonadati</taxon>
        <taxon>Pseudomonadota</taxon>
        <taxon>Betaproteobacteria</taxon>
        <taxon>Burkholderiales</taxon>
        <taxon>Oxalobacteraceae</taxon>
        <taxon>Undibacterium</taxon>
    </lineage>
</organism>
<dbReference type="InterPro" id="IPR054597">
    <property type="entry name" value="FeeM_cat"/>
</dbReference>
<dbReference type="SUPFAM" id="SSF53383">
    <property type="entry name" value="PLP-dependent transferases"/>
    <property type="match status" value="1"/>
</dbReference>
<comment type="cofactor">
    <cofactor evidence="1">
        <name>pyridoxal 5'-phosphate</name>
        <dbReference type="ChEBI" id="CHEBI:597326"/>
    </cofactor>
</comment>
<dbReference type="InterPro" id="IPR016181">
    <property type="entry name" value="Acyl_CoA_acyltransferase"/>
</dbReference>
<evidence type="ECO:0000256" key="2">
    <source>
        <dbReference type="ARBA" id="ARBA00022898"/>
    </source>
</evidence>
<dbReference type="GO" id="GO:0008483">
    <property type="term" value="F:transaminase activity"/>
    <property type="evidence" value="ECO:0007669"/>
    <property type="project" value="UniProtKB-KW"/>
</dbReference>
<name>A0ABV6IG57_9BURK</name>
<dbReference type="InterPro" id="IPR000192">
    <property type="entry name" value="Aminotrans_V_dom"/>
</dbReference>
<dbReference type="Gene3D" id="3.40.630.30">
    <property type="match status" value="1"/>
</dbReference>
<dbReference type="EMBL" id="JBHLXJ010000009">
    <property type="protein sequence ID" value="MFC0350021.1"/>
    <property type="molecule type" value="Genomic_DNA"/>
</dbReference>
<dbReference type="PROSITE" id="PS51186">
    <property type="entry name" value="GNAT"/>
    <property type="match status" value="1"/>
</dbReference>
<dbReference type="Gene3D" id="3.40.640.10">
    <property type="entry name" value="Type I PLP-dependent aspartate aminotransferase-like (Major domain)"/>
    <property type="match status" value="1"/>
</dbReference>
<gene>
    <name evidence="4" type="ORF">ACFFJH_09410</name>
</gene>
<evidence type="ECO:0000259" key="3">
    <source>
        <dbReference type="PROSITE" id="PS51186"/>
    </source>
</evidence>
<dbReference type="InterPro" id="IPR015422">
    <property type="entry name" value="PyrdxlP-dep_Trfase_small"/>
</dbReference>
<dbReference type="PANTHER" id="PTHR21152">
    <property type="entry name" value="AMINOTRANSFERASE CLASS V"/>
    <property type="match status" value="1"/>
</dbReference>
<proteinExistence type="predicted"/>
<evidence type="ECO:0000256" key="1">
    <source>
        <dbReference type="ARBA" id="ARBA00001933"/>
    </source>
</evidence>
<evidence type="ECO:0000313" key="5">
    <source>
        <dbReference type="Proteomes" id="UP001589844"/>
    </source>
</evidence>
<keyword evidence="4" id="KW-0808">Transferase</keyword>